<dbReference type="OrthoDB" id="5298540at2"/>
<dbReference type="InterPro" id="IPR006311">
    <property type="entry name" value="TAT_signal"/>
</dbReference>
<evidence type="ECO:0000313" key="11">
    <source>
        <dbReference type="Proteomes" id="UP000295606"/>
    </source>
</evidence>
<comment type="function">
    <text evidence="7">Specific class of high-redox-potential 4Fe-4S ferredoxins. Functions in anaerobic electron transport in most purple and in some other photosynthetic bacteria and in at least one genus (Paracoccus) of halophilic, denitrifying bacteria.</text>
</comment>
<keyword evidence="3 7" id="KW-0479">Metal-binding</keyword>
<feature type="domain" description="High potential iron-sulfur proteins family profile" evidence="9">
    <location>
        <begin position="26"/>
        <end position="103"/>
    </location>
</feature>
<dbReference type="PROSITE" id="PS51373">
    <property type="entry name" value="HIPIP"/>
    <property type="match status" value="1"/>
</dbReference>
<dbReference type="PROSITE" id="PS51318">
    <property type="entry name" value="TAT"/>
    <property type="match status" value="1"/>
</dbReference>
<organism evidence="10 11">
    <name type="scientific">Paraburkholderia guartelaensis</name>
    <dbReference type="NCBI Taxonomy" id="2546446"/>
    <lineage>
        <taxon>Bacteria</taxon>
        <taxon>Pseudomonadati</taxon>
        <taxon>Pseudomonadota</taxon>
        <taxon>Betaproteobacteria</taxon>
        <taxon>Burkholderiales</taxon>
        <taxon>Burkholderiaceae</taxon>
        <taxon>Paraburkholderia</taxon>
    </lineage>
</organism>
<dbReference type="InterPro" id="IPR036369">
    <property type="entry name" value="HIPIP_sf"/>
</dbReference>
<evidence type="ECO:0000256" key="2">
    <source>
        <dbReference type="ARBA" id="ARBA00022485"/>
    </source>
</evidence>
<keyword evidence="8" id="KW-0732">Signal</keyword>
<feature type="signal peptide" evidence="8">
    <location>
        <begin position="1"/>
        <end position="19"/>
    </location>
</feature>
<dbReference type="GO" id="GO:0046872">
    <property type="term" value="F:metal ion binding"/>
    <property type="evidence" value="ECO:0007669"/>
    <property type="project" value="UniProtKB-KW"/>
</dbReference>
<keyword evidence="2 7" id="KW-0004">4Fe-4S</keyword>
<dbReference type="GO" id="GO:0051539">
    <property type="term" value="F:4 iron, 4 sulfur cluster binding"/>
    <property type="evidence" value="ECO:0007669"/>
    <property type="project" value="UniProtKB-KW"/>
</dbReference>
<evidence type="ECO:0000313" key="10">
    <source>
        <dbReference type="EMBL" id="TDG05780.1"/>
    </source>
</evidence>
<keyword evidence="1 7" id="KW-0813">Transport</keyword>
<proteinExistence type="inferred from homology"/>
<dbReference type="Gene3D" id="4.10.490.10">
    <property type="entry name" value="High potential iron-sulphur protein"/>
    <property type="match status" value="1"/>
</dbReference>
<keyword evidence="4 7" id="KW-0249">Electron transport</keyword>
<keyword evidence="6 7" id="KW-0411">Iron-sulfur</keyword>
<comment type="caution">
    <text evidence="10">The sequence shown here is derived from an EMBL/GenBank/DDBJ whole genome shotgun (WGS) entry which is preliminary data.</text>
</comment>
<gene>
    <name evidence="10" type="ORF">E1N52_22910</name>
</gene>
<name>A0A4V2ZVM3_9BURK</name>
<dbReference type="Proteomes" id="UP000295606">
    <property type="component" value="Unassembled WGS sequence"/>
</dbReference>
<sequence>MPLSRRRFMILAASVASTAALSTESRADAPVLSESDPTAMALGYKTDASKVDKTKFPRFQAGQTCANCQLFQGKPGAPNGPCATYGGKIVDAKGWCNAYVKKA</sequence>
<comment type="similarity">
    <text evidence="7">Belongs to the high-potential iron-sulfur protein (HiPIP) family.</text>
</comment>
<accession>A0A4V2ZVM3</accession>
<evidence type="ECO:0000259" key="9">
    <source>
        <dbReference type="PROSITE" id="PS51373"/>
    </source>
</evidence>
<protein>
    <recommendedName>
        <fullName evidence="7">High-potential iron-sulfur protein</fullName>
        <shortName evidence="7">HiPIP</shortName>
    </recommendedName>
</protein>
<dbReference type="SUPFAM" id="SSF57652">
    <property type="entry name" value="HIPIP (high potential iron protein)"/>
    <property type="match status" value="1"/>
</dbReference>
<dbReference type="RefSeq" id="WP_133185021.1">
    <property type="nucleotide sequence ID" value="NZ_SMOD01000018.1"/>
</dbReference>
<reference evidence="10 11" key="1">
    <citation type="submission" date="2019-03" db="EMBL/GenBank/DDBJ databases">
        <title>Paraburkholderia sp. isolated from native Mimosa gymnas in Guartela State Park, Brazil.</title>
        <authorList>
            <person name="Paulitsch F."/>
            <person name="Hungria M."/>
            <person name="Delamuta J.R.M."/>
            <person name="Ribeiro R.A."/>
            <person name="Dall'Agnol R."/>
            <person name="Silva J.S.B."/>
        </authorList>
    </citation>
    <scope>NUCLEOTIDE SEQUENCE [LARGE SCALE GENOMIC DNA]</scope>
    <source>
        <strain evidence="10 11">CNPSo 3008</strain>
    </source>
</reference>
<evidence type="ECO:0000256" key="8">
    <source>
        <dbReference type="SAM" id="SignalP"/>
    </source>
</evidence>
<evidence type="ECO:0000256" key="1">
    <source>
        <dbReference type="ARBA" id="ARBA00022448"/>
    </source>
</evidence>
<evidence type="ECO:0000256" key="6">
    <source>
        <dbReference type="ARBA" id="ARBA00023014"/>
    </source>
</evidence>
<evidence type="ECO:0000256" key="4">
    <source>
        <dbReference type="ARBA" id="ARBA00022982"/>
    </source>
</evidence>
<evidence type="ECO:0000256" key="7">
    <source>
        <dbReference type="RuleBase" id="RU000620"/>
    </source>
</evidence>
<dbReference type="Pfam" id="PF01355">
    <property type="entry name" value="HIPIP"/>
    <property type="match status" value="1"/>
</dbReference>
<dbReference type="InterPro" id="IPR000170">
    <property type="entry name" value="High_potential_FeS_prot"/>
</dbReference>
<feature type="chain" id="PRO_5020600043" description="High-potential iron-sulfur protein" evidence="8">
    <location>
        <begin position="20"/>
        <end position="103"/>
    </location>
</feature>
<dbReference type="GO" id="GO:0009055">
    <property type="term" value="F:electron transfer activity"/>
    <property type="evidence" value="ECO:0007669"/>
    <property type="project" value="InterPro"/>
</dbReference>
<dbReference type="EMBL" id="SMOD01000018">
    <property type="protein sequence ID" value="TDG05780.1"/>
    <property type="molecule type" value="Genomic_DNA"/>
</dbReference>
<dbReference type="GO" id="GO:0019646">
    <property type="term" value="P:aerobic electron transport chain"/>
    <property type="evidence" value="ECO:0007669"/>
    <property type="project" value="InterPro"/>
</dbReference>
<dbReference type="AlphaFoldDB" id="A0A4V2ZVM3"/>
<evidence type="ECO:0000256" key="3">
    <source>
        <dbReference type="ARBA" id="ARBA00022723"/>
    </source>
</evidence>
<comment type="subunit">
    <text evidence="7">Homodimer.</text>
</comment>
<keyword evidence="5 7" id="KW-0408">Iron</keyword>
<evidence type="ECO:0000256" key="5">
    <source>
        <dbReference type="ARBA" id="ARBA00023004"/>
    </source>
</evidence>